<name>A0AAD7YVM9_MYTSE</name>
<feature type="compositionally biased region" description="Polar residues" evidence="1">
    <location>
        <begin position="888"/>
        <end position="900"/>
    </location>
</feature>
<feature type="region of interest" description="Disordered" evidence="1">
    <location>
        <begin position="218"/>
        <end position="239"/>
    </location>
</feature>
<feature type="compositionally biased region" description="Polar residues" evidence="1">
    <location>
        <begin position="428"/>
        <end position="438"/>
    </location>
</feature>
<gene>
    <name evidence="2" type="ORF">PYW07_004253</name>
</gene>
<evidence type="ECO:0000313" key="2">
    <source>
        <dbReference type="EMBL" id="KAJ8731089.1"/>
    </source>
</evidence>
<dbReference type="Pfam" id="PF16025">
    <property type="entry name" value="CaM_bind"/>
    <property type="match status" value="1"/>
</dbReference>
<protein>
    <recommendedName>
        <fullName evidence="4">Centriolar coiled-coil protein of 110 kDa</fullName>
    </recommendedName>
</protein>
<feature type="compositionally biased region" description="Polar residues" evidence="1">
    <location>
        <begin position="598"/>
        <end position="635"/>
    </location>
</feature>
<dbReference type="GO" id="GO:0007099">
    <property type="term" value="P:centriole replication"/>
    <property type="evidence" value="ECO:0007669"/>
    <property type="project" value="InterPro"/>
</dbReference>
<feature type="region of interest" description="Disordered" evidence="1">
    <location>
        <begin position="596"/>
        <end position="663"/>
    </location>
</feature>
<dbReference type="PANTHER" id="PTHR13594">
    <property type="entry name" value="CENTRIOLAR COILED-COIL PROTEIN OF 110 KDA"/>
    <property type="match status" value="1"/>
</dbReference>
<dbReference type="GO" id="GO:1903723">
    <property type="term" value="P:negative regulation of centriole elongation"/>
    <property type="evidence" value="ECO:0007669"/>
    <property type="project" value="TreeGrafter"/>
</dbReference>
<feature type="region of interest" description="Disordered" evidence="1">
    <location>
        <begin position="878"/>
        <end position="924"/>
    </location>
</feature>
<dbReference type="InterPro" id="IPR033207">
    <property type="entry name" value="CCP110"/>
</dbReference>
<feature type="region of interest" description="Disordered" evidence="1">
    <location>
        <begin position="357"/>
        <end position="445"/>
    </location>
</feature>
<keyword evidence="3" id="KW-1185">Reference proteome</keyword>
<evidence type="ECO:0000313" key="3">
    <source>
        <dbReference type="Proteomes" id="UP001231518"/>
    </source>
</evidence>
<evidence type="ECO:0000256" key="1">
    <source>
        <dbReference type="SAM" id="MobiDB-lite"/>
    </source>
</evidence>
<feature type="region of interest" description="Disordered" evidence="1">
    <location>
        <begin position="99"/>
        <end position="139"/>
    </location>
</feature>
<feature type="compositionally biased region" description="Polar residues" evidence="1">
    <location>
        <begin position="642"/>
        <end position="656"/>
    </location>
</feature>
<dbReference type="Proteomes" id="UP001231518">
    <property type="component" value="Chromosome 16"/>
</dbReference>
<feature type="compositionally biased region" description="Polar residues" evidence="1">
    <location>
        <begin position="402"/>
        <end position="412"/>
    </location>
</feature>
<feature type="compositionally biased region" description="Pro residues" evidence="1">
    <location>
        <begin position="124"/>
        <end position="134"/>
    </location>
</feature>
<evidence type="ECO:0008006" key="4">
    <source>
        <dbReference type="Google" id="ProtNLM"/>
    </source>
</evidence>
<proteinExistence type="predicted"/>
<reference evidence="2" key="1">
    <citation type="submission" date="2023-03" db="EMBL/GenBank/DDBJ databases">
        <title>Chromosome-level genomes of two armyworms, Mythimna separata and Mythimna loreyi, provide insights into the biosynthesis and reception of sex pheromones.</title>
        <authorList>
            <person name="Zhao H."/>
        </authorList>
    </citation>
    <scope>NUCLEOTIDE SEQUENCE</scope>
    <source>
        <strain evidence="2">BeijingLab</strain>
        <tissue evidence="2">Pupa</tissue>
    </source>
</reference>
<dbReference type="GO" id="GO:0005814">
    <property type="term" value="C:centriole"/>
    <property type="evidence" value="ECO:0007669"/>
    <property type="project" value="InterPro"/>
</dbReference>
<accession>A0AAD7YVM9</accession>
<feature type="compositionally biased region" description="Low complexity" evidence="1">
    <location>
        <begin position="104"/>
        <end position="123"/>
    </location>
</feature>
<feature type="compositionally biased region" description="Polar residues" evidence="1">
    <location>
        <begin position="358"/>
        <end position="385"/>
    </location>
</feature>
<dbReference type="PROSITE" id="PS50096">
    <property type="entry name" value="IQ"/>
    <property type="match status" value="1"/>
</dbReference>
<dbReference type="EMBL" id="JARGEI010000005">
    <property type="protein sequence ID" value="KAJ8731089.1"/>
    <property type="molecule type" value="Genomic_DNA"/>
</dbReference>
<dbReference type="GO" id="GO:0032465">
    <property type="term" value="P:regulation of cytokinesis"/>
    <property type="evidence" value="ECO:0007669"/>
    <property type="project" value="InterPro"/>
</dbReference>
<organism evidence="2 3">
    <name type="scientific">Mythimna separata</name>
    <name type="common">Oriental armyworm</name>
    <name type="synonym">Pseudaletia separata</name>
    <dbReference type="NCBI Taxonomy" id="271217"/>
    <lineage>
        <taxon>Eukaryota</taxon>
        <taxon>Metazoa</taxon>
        <taxon>Ecdysozoa</taxon>
        <taxon>Arthropoda</taxon>
        <taxon>Hexapoda</taxon>
        <taxon>Insecta</taxon>
        <taxon>Pterygota</taxon>
        <taxon>Neoptera</taxon>
        <taxon>Endopterygota</taxon>
        <taxon>Lepidoptera</taxon>
        <taxon>Glossata</taxon>
        <taxon>Ditrysia</taxon>
        <taxon>Noctuoidea</taxon>
        <taxon>Noctuidae</taxon>
        <taxon>Noctuinae</taxon>
        <taxon>Hadenini</taxon>
        <taxon>Mythimna</taxon>
    </lineage>
</organism>
<dbReference type="AlphaFoldDB" id="A0AAD7YVM9"/>
<sequence>MNDPWDVKCVRQAGQYVSCMKINGVPLLPPVLSKECRKEMQYYRLLAKEVDKRISLLQPYVADSDSESEDRTDAPELPECEYELPHEQVKPGYYAKNLKKYTTSSPGHASPPSRHAPSSARRTPSPPRRTPSPPRNVRATDVYNNITSNVVVESVESGSRSSSPKLIIDLSLSINNESGRKMVDMVRRSPPHSPPQIDLPERDYNCTTRISRKVITEKEVKTESHRTKKHNGAGAKGANYNLAHSLTDPFADNISQDGPASLSAKSFTGSLNDLHRDSLKDLHNTLPLARQRSYTLLKPSPQLLAHLEVQSLNTGVEMSCISMSESLSSLSPTKKRRSWDLESAKVKWSTMALELKQTKANNLNRNTSNKNVVKQQPKPSTQSAPVNRAKTVVLDKTKRTIRPTNKSNTMPNSDPLPKSEPVSKTRKSNSPGRNNNRTVAKDPGSIKTLTKLELQPQNHAPPPVVSESEDPAARVRELYEKIQNQQLLQMASLVEKQKREQMLLQQVFEEQNNLLFKQLKTICPTSPIEIKEAWGDKHLEHIEENDRGPVSLSQLINYKSPDQSSLESPVSNTLTNTNNYISHCDNVLKKSRDITGSIKKQPNKARSQNGNKIVTPRTQPEGSKTRTQSPDARNTPSPPQRNTPTSRRLNYETSASSDRDYDPMLTDRTNDTMADLNVTFPSDNDDGNFNEDNNSVITSHVYAKEIKTIHATSAVHSSSAEKAIRNMERTIHNSINSTNSLALASRAKFNIQQATPKERAAATKIVALAKGYLVRRLMRTDRVQATVQTIKDALLCALQLHQDREGIRGADVDLHRRLIQQITAACYSLHDTFVASTAAERCAMIAADRGRRRSLAARQLSNSNSFRQTDLMTQSHTGAFPARAKRPTTASLMTQSNYETFSDDKGSGGSVSRHMASPHRRPWR</sequence>
<dbReference type="PANTHER" id="PTHR13594:SF1">
    <property type="entry name" value="CENTRIOLAR COILED-COIL PROTEIN OF 110 KDA"/>
    <property type="match status" value="1"/>
</dbReference>
<dbReference type="GO" id="GO:0032053">
    <property type="term" value="P:ciliary basal body organization"/>
    <property type="evidence" value="ECO:0007669"/>
    <property type="project" value="TreeGrafter"/>
</dbReference>
<comment type="caution">
    <text evidence="2">The sequence shown here is derived from an EMBL/GenBank/DDBJ whole genome shotgun (WGS) entry which is preliminary data.</text>
</comment>